<protein>
    <submittedName>
        <fullName evidence="2">WG repeat-containing protein</fullName>
    </submittedName>
</protein>
<keyword evidence="1" id="KW-1133">Transmembrane helix</keyword>
<gene>
    <name evidence="2" type="ORF">ENU74_06245</name>
</gene>
<dbReference type="EMBL" id="DTDR01000149">
    <property type="protein sequence ID" value="HGK64170.1"/>
    <property type="molecule type" value="Genomic_DNA"/>
</dbReference>
<organism evidence="2">
    <name type="scientific">candidate division WOR-3 bacterium</name>
    <dbReference type="NCBI Taxonomy" id="2052148"/>
    <lineage>
        <taxon>Bacteria</taxon>
        <taxon>Bacteria division WOR-3</taxon>
    </lineage>
</organism>
<keyword evidence="1" id="KW-0812">Transmembrane</keyword>
<dbReference type="SUPFAM" id="SSF69360">
    <property type="entry name" value="Cell wall binding repeat"/>
    <property type="match status" value="1"/>
</dbReference>
<name>A0A7V4E4H2_UNCW3</name>
<dbReference type="InterPro" id="IPR032774">
    <property type="entry name" value="WG_beta_rep"/>
</dbReference>
<dbReference type="PANTHER" id="PTHR37841:SF1">
    <property type="entry name" value="DUF3298 DOMAIN-CONTAINING PROTEIN"/>
    <property type="match status" value="1"/>
</dbReference>
<dbReference type="PANTHER" id="PTHR37841">
    <property type="entry name" value="GLR2918 PROTEIN"/>
    <property type="match status" value="1"/>
</dbReference>
<accession>A0A7V4E4H2</accession>
<evidence type="ECO:0000256" key="1">
    <source>
        <dbReference type="SAM" id="Phobius"/>
    </source>
</evidence>
<evidence type="ECO:0000313" key="2">
    <source>
        <dbReference type="EMBL" id="HGK64170.1"/>
    </source>
</evidence>
<keyword evidence="1" id="KW-0472">Membrane</keyword>
<comment type="caution">
    <text evidence="2">The sequence shown here is derived from an EMBL/GenBank/DDBJ whole genome shotgun (WGS) entry which is preliminary data.</text>
</comment>
<feature type="transmembrane region" description="Helical" evidence="1">
    <location>
        <begin position="6"/>
        <end position="24"/>
    </location>
</feature>
<proteinExistence type="predicted"/>
<dbReference type="Pfam" id="PF14903">
    <property type="entry name" value="WG_beta_rep"/>
    <property type="match status" value="1"/>
</dbReference>
<sequence>MEMKKYLRLLFVIIFIAFLLTLFLTTKKKKYPGNCFQCGYLTLEVDSFTFFSEGLIPVKTKSSCPFLGVGDKWGYIDKKGELIIPPLFDSAGMFNQGKALVKIGDKYYYIDKKGRLINY</sequence>
<dbReference type="AlphaFoldDB" id="A0A7V4E4H2"/>
<reference evidence="2" key="1">
    <citation type="journal article" date="2020" name="mSystems">
        <title>Genome- and Community-Level Interaction Insights into Carbon Utilization and Element Cycling Functions of Hydrothermarchaeota in Hydrothermal Sediment.</title>
        <authorList>
            <person name="Zhou Z."/>
            <person name="Liu Y."/>
            <person name="Xu W."/>
            <person name="Pan J."/>
            <person name="Luo Z.H."/>
            <person name="Li M."/>
        </authorList>
    </citation>
    <scope>NUCLEOTIDE SEQUENCE [LARGE SCALE GENOMIC DNA]</scope>
    <source>
        <strain evidence="2">SpSt-697</strain>
    </source>
</reference>